<evidence type="ECO:0000313" key="5">
    <source>
        <dbReference type="Proteomes" id="UP000004738"/>
    </source>
</evidence>
<feature type="domain" description="Ketoreductase" evidence="3">
    <location>
        <begin position="6"/>
        <end position="175"/>
    </location>
</feature>
<keyword evidence="5" id="KW-1185">Reference proteome</keyword>
<organism evidence="4 5">
    <name type="scientific">Solibacillus isronensis B3W22</name>
    <dbReference type="NCBI Taxonomy" id="1224748"/>
    <lineage>
        <taxon>Bacteria</taxon>
        <taxon>Bacillati</taxon>
        <taxon>Bacillota</taxon>
        <taxon>Bacilli</taxon>
        <taxon>Bacillales</taxon>
        <taxon>Caryophanaceae</taxon>
        <taxon>Solibacillus</taxon>
    </lineage>
</organism>
<dbReference type="GO" id="GO:0008206">
    <property type="term" value="P:bile acid metabolic process"/>
    <property type="evidence" value="ECO:0007669"/>
    <property type="project" value="UniProtKB-ARBA"/>
</dbReference>
<dbReference type="Proteomes" id="UP000004738">
    <property type="component" value="Unassembled WGS sequence"/>
</dbReference>
<evidence type="ECO:0000313" key="4">
    <source>
        <dbReference type="EMBL" id="EKB45161.1"/>
    </source>
</evidence>
<proteinExistence type="inferred from homology"/>
<dbReference type="PROSITE" id="PS00061">
    <property type="entry name" value="ADH_SHORT"/>
    <property type="match status" value="1"/>
</dbReference>
<dbReference type="InterPro" id="IPR057326">
    <property type="entry name" value="KR_dom"/>
</dbReference>
<dbReference type="Pfam" id="PF13561">
    <property type="entry name" value="adh_short_C2"/>
    <property type="match status" value="1"/>
</dbReference>
<dbReference type="InterPro" id="IPR036291">
    <property type="entry name" value="NAD(P)-bd_dom_sf"/>
</dbReference>
<reference evidence="4 5" key="1">
    <citation type="journal article" date="2012" name="J. Bacteriol.">
        <title>Draft Genome Sequence of Bacillus isronensis Strain B3W22, Isolated from the Upper Atmosphere.</title>
        <authorList>
            <person name="Shivaji S."/>
            <person name="Ara S."/>
            <person name="Singh S.K."/>
            <person name="Bandi S."/>
            <person name="Singh A."/>
            <person name="Pinnaka A.K."/>
        </authorList>
    </citation>
    <scope>NUCLEOTIDE SEQUENCE [LARGE SCALE GENOMIC DNA]</scope>
    <source>
        <strain evidence="4 5">B3W22</strain>
    </source>
</reference>
<dbReference type="GO" id="GO:0004316">
    <property type="term" value="F:3-oxoacyl-[acyl-carrier-protein] reductase (NADPH) activity"/>
    <property type="evidence" value="ECO:0007669"/>
    <property type="project" value="UniProtKB-EC"/>
</dbReference>
<dbReference type="FunFam" id="3.40.50.720:FF:000084">
    <property type="entry name" value="Short-chain dehydrogenase reductase"/>
    <property type="match status" value="1"/>
</dbReference>
<dbReference type="PRINTS" id="PR00080">
    <property type="entry name" value="SDRFAMILY"/>
</dbReference>
<dbReference type="InterPro" id="IPR020904">
    <property type="entry name" value="Sc_DH/Rdtase_CS"/>
</dbReference>
<evidence type="ECO:0000256" key="2">
    <source>
        <dbReference type="ARBA" id="ARBA00023002"/>
    </source>
</evidence>
<dbReference type="Gene3D" id="3.40.50.720">
    <property type="entry name" value="NAD(P)-binding Rossmann-like Domain"/>
    <property type="match status" value="1"/>
</dbReference>
<dbReference type="PATRIC" id="fig|1224748.3.peg.2019"/>
<gene>
    <name evidence="4" type="primary">fabG_9</name>
    <name evidence="4" type="ORF">B857_02040</name>
</gene>
<evidence type="ECO:0000259" key="3">
    <source>
        <dbReference type="SMART" id="SM00822"/>
    </source>
</evidence>
<protein>
    <submittedName>
        <fullName evidence="4">3-oxoacyl-[acyl-carrier-protein] reductase FabG</fullName>
        <ecNumber evidence="4">1.1.1.100</ecNumber>
    </submittedName>
</protein>
<dbReference type="EC" id="1.1.1.100" evidence="4"/>
<dbReference type="PRINTS" id="PR00081">
    <property type="entry name" value="GDHRDH"/>
</dbReference>
<comment type="similarity">
    <text evidence="1">Belongs to the short-chain dehydrogenases/reductases (SDR) family.</text>
</comment>
<evidence type="ECO:0000256" key="1">
    <source>
        <dbReference type="ARBA" id="ARBA00006484"/>
    </source>
</evidence>
<dbReference type="EMBL" id="AMCK01000009">
    <property type="protein sequence ID" value="EKB45161.1"/>
    <property type="molecule type" value="Genomic_DNA"/>
</dbReference>
<dbReference type="AlphaFoldDB" id="K1KRP7"/>
<dbReference type="PANTHER" id="PTHR42760:SF133">
    <property type="entry name" value="3-OXOACYL-[ACYL-CARRIER-PROTEIN] REDUCTASE"/>
    <property type="match status" value="1"/>
</dbReference>
<keyword evidence="2 4" id="KW-0560">Oxidoreductase</keyword>
<comment type="caution">
    <text evidence="4">The sequence shown here is derived from an EMBL/GenBank/DDBJ whole genome shotgun (WGS) entry which is preliminary data.</text>
</comment>
<dbReference type="SMART" id="SM00822">
    <property type="entry name" value="PKS_KR"/>
    <property type="match status" value="1"/>
</dbReference>
<dbReference type="InterPro" id="IPR002347">
    <property type="entry name" value="SDR_fam"/>
</dbReference>
<sequence length="254" mass="27404">MRFQQKVALITGGANGIGAKTASLLAQEGAHLVLLDWNETKLEETAGRLRTADVEVLTFKVDITDKTLVNEAVSKAIAHFKEIDILINCVGILQDNLLPNLKEEEWDTVININLKGAFLITQAVAPYMVEQNSGKVVLISSQAALGAKGRVNYAAAKAGIQGMVRTLAIELGPDNINVNGVAPGFIDTEMSAVSESLAKNRGIEDFQKMKQTMISQNPIRRTGKPEDIAYTILFLSSDEASYITGQTIYVTGAP</sequence>
<accession>K1KRP7</accession>
<dbReference type="PANTHER" id="PTHR42760">
    <property type="entry name" value="SHORT-CHAIN DEHYDROGENASES/REDUCTASES FAMILY MEMBER"/>
    <property type="match status" value="1"/>
</dbReference>
<dbReference type="RefSeq" id="WP_008406095.1">
    <property type="nucleotide sequence ID" value="NZ_AMCK01000009.1"/>
</dbReference>
<name>K1KRP7_9BACL</name>
<dbReference type="SUPFAM" id="SSF51735">
    <property type="entry name" value="NAD(P)-binding Rossmann-fold domains"/>
    <property type="match status" value="1"/>
</dbReference>